<name>A8AKF1_CITK8</name>
<dbReference type="HOGENOM" id="CLU_2715103_0_0_6"/>
<dbReference type="KEGG" id="cko:CKO_02857"/>
<dbReference type="Proteomes" id="UP000008148">
    <property type="component" value="Chromosome"/>
</dbReference>
<accession>A8AKF1</accession>
<reference evidence="1 2" key="1">
    <citation type="submission" date="2007-08" db="EMBL/GenBank/DDBJ databases">
        <authorList>
            <consortium name="The Citrobacter koseri Genome Sequencing Project"/>
            <person name="McClelland M."/>
            <person name="Sanderson E.K."/>
            <person name="Porwollik S."/>
            <person name="Spieth J."/>
            <person name="Clifton W.S."/>
            <person name="Latreille P."/>
            <person name="Courtney L."/>
            <person name="Wang C."/>
            <person name="Pepin K."/>
            <person name="Bhonagiri V."/>
            <person name="Nash W."/>
            <person name="Johnson M."/>
            <person name="Thiruvilangam P."/>
            <person name="Wilson R."/>
        </authorList>
    </citation>
    <scope>NUCLEOTIDE SEQUENCE [LARGE SCALE GENOMIC DNA]</scope>
    <source>
        <strain evidence="2">ATCC BAA-895 / CDC 4225-83 / SGSC4696</strain>
    </source>
</reference>
<protein>
    <submittedName>
        <fullName evidence="1">Uncharacterized protein</fullName>
    </submittedName>
</protein>
<evidence type="ECO:0000313" key="1">
    <source>
        <dbReference type="EMBL" id="ABV13963.1"/>
    </source>
</evidence>
<gene>
    <name evidence="1" type="ordered locus">CKO_02857</name>
</gene>
<proteinExistence type="predicted"/>
<dbReference type="AlphaFoldDB" id="A8AKF1"/>
<dbReference type="EMBL" id="CP000822">
    <property type="protein sequence ID" value="ABV13963.1"/>
    <property type="molecule type" value="Genomic_DNA"/>
</dbReference>
<organism evidence="1 2">
    <name type="scientific">Citrobacter koseri (strain ATCC BAA-895 / CDC 4225-83 / SGSC4696)</name>
    <dbReference type="NCBI Taxonomy" id="290338"/>
    <lineage>
        <taxon>Bacteria</taxon>
        <taxon>Pseudomonadati</taxon>
        <taxon>Pseudomonadota</taxon>
        <taxon>Gammaproteobacteria</taxon>
        <taxon>Enterobacterales</taxon>
        <taxon>Enterobacteriaceae</taxon>
        <taxon>Citrobacter</taxon>
    </lineage>
</organism>
<evidence type="ECO:0000313" key="2">
    <source>
        <dbReference type="Proteomes" id="UP000008148"/>
    </source>
</evidence>
<sequence length="72" mass="7653">MRMFLISTNSTCCGVEDLNKLVNGLLSDAVSARSSQVPATVKHAVSKAVTKAIASPKEIVFAFINVFLLNGQ</sequence>
<keyword evidence="2" id="KW-1185">Reference proteome</keyword>